<dbReference type="AlphaFoldDB" id="G7WPF0"/>
<dbReference type="HOGENOM" id="CLU_711000_0_0_2"/>
<evidence type="ECO:0000313" key="2">
    <source>
        <dbReference type="EMBL" id="AET65151.1"/>
    </source>
</evidence>
<reference evidence="2 3" key="1">
    <citation type="journal article" date="2012" name="PLoS ONE">
        <title>The genome characteristics and predicted function of methyl-group oxidation pathway in the obligate aceticlastic methanogens, Methanosaeta spp.</title>
        <authorList>
            <person name="Zhu J."/>
            <person name="Zheng H."/>
            <person name="Ai G."/>
            <person name="Zhang G."/>
            <person name="Liu D."/>
            <person name="Liu X."/>
            <person name="Dong X."/>
        </authorList>
    </citation>
    <scope>NUCLEOTIDE SEQUENCE [LARGE SCALE GENOMIC DNA]</scope>
    <source>
        <strain evidence="2 3">6Ac</strain>
    </source>
</reference>
<organism evidence="2 3">
    <name type="scientific">Methanothrix harundinacea (strain 6Ac)</name>
    <name type="common">Methanosaeta harundinacea</name>
    <dbReference type="NCBI Taxonomy" id="1110509"/>
    <lineage>
        <taxon>Archaea</taxon>
        <taxon>Methanobacteriati</taxon>
        <taxon>Methanobacteriota</taxon>
        <taxon>Stenosarchaea group</taxon>
        <taxon>Methanomicrobia</taxon>
        <taxon>Methanotrichales</taxon>
        <taxon>Methanotrichaceae</taxon>
        <taxon>Methanothrix</taxon>
    </lineage>
</organism>
<protein>
    <submittedName>
        <fullName evidence="2">DOMON domain protein</fullName>
    </submittedName>
</protein>
<dbReference type="Pfam" id="PF03351">
    <property type="entry name" value="DOMON"/>
    <property type="match status" value="1"/>
</dbReference>
<dbReference type="PROSITE" id="PS51257">
    <property type="entry name" value="PROKAR_LIPOPROTEIN"/>
    <property type="match status" value="1"/>
</dbReference>
<feature type="domain" description="DOMON" evidence="1">
    <location>
        <begin position="65"/>
        <end position="184"/>
    </location>
</feature>
<sequence>MKASSSVLLMGFFVLLSGCVQPPEGGTISERVASEGWSADGMVGENEYSRTILLMGPARSGYSGGDLEISWRSDQEHLYMALKGRTEGWISIGFDPLEWMKDADMIMGSVDGGKTTVLDLYSTGRYGPHEDDTFLGGTYDILEFAGSEEDGYTVIEFKRKLDTGDEFDKLLEPGESVSVIWAMADLDSRKLKHNVAYGEAILPLVEDQVPGSAVATLTPREAEGVLFIWEEEKVARDLYAELYRATKLEVFLDLERSEQSHMDQAKTLVDKYHLVLPVGDEPGAFSNQTLIDLYEELLARGMRSEEDALRVAAAFEEISIMDLEKELEVAENEDVRVVFQGLLAGSRKHLRSYVRDLEDMGIMYAPQFLSEREFEDVMKA</sequence>
<dbReference type="Gene3D" id="1.20.1260.10">
    <property type="match status" value="1"/>
</dbReference>
<dbReference type="PANTHER" id="PTHR46901:SF3">
    <property type="entry name" value="EGF-LIKE DOMAIN-CONTAINING PROTEIN"/>
    <property type="match status" value="1"/>
</dbReference>
<dbReference type="SMART" id="SM00664">
    <property type="entry name" value="DoH"/>
    <property type="match status" value="1"/>
</dbReference>
<dbReference type="KEGG" id="mhi:Mhar_1793"/>
<dbReference type="InterPro" id="IPR045266">
    <property type="entry name" value="DOH_DOMON"/>
</dbReference>
<accession>G7WPF0</accession>
<dbReference type="Pfam" id="PF09968">
    <property type="entry name" value="DUF2202"/>
    <property type="match status" value="1"/>
</dbReference>
<dbReference type="GeneID" id="25395432"/>
<proteinExistence type="predicted"/>
<dbReference type="CDD" id="cd09631">
    <property type="entry name" value="DOMON_DOH"/>
    <property type="match status" value="1"/>
</dbReference>
<dbReference type="STRING" id="1110509.Mhar_1793"/>
<dbReference type="InterPro" id="IPR012347">
    <property type="entry name" value="Ferritin-like"/>
</dbReference>
<dbReference type="InterPro" id="IPR019243">
    <property type="entry name" value="DUF2202"/>
</dbReference>
<evidence type="ECO:0000259" key="1">
    <source>
        <dbReference type="PROSITE" id="PS50836"/>
    </source>
</evidence>
<dbReference type="Proteomes" id="UP000005877">
    <property type="component" value="Chromosome"/>
</dbReference>
<dbReference type="InterPro" id="IPR009078">
    <property type="entry name" value="Ferritin-like_SF"/>
</dbReference>
<name>G7WPF0_METH6</name>
<dbReference type="PROSITE" id="PS50836">
    <property type="entry name" value="DOMON"/>
    <property type="match status" value="1"/>
</dbReference>
<keyword evidence="3" id="KW-1185">Reference proteome</keyword>
<evidence type="ECO:0000313" key="3">
    <source>
        <dbReference type="Proteomes" id="UP000005877"/>
    </source>
</evidence>
<dbReference type="EMBL" id="CP003117">
    <property type="protein sequence ID" value="AET65151.1"/>
    <property type="molecule type" value="Genomic_DNA"/>
</dbReference>
<dbReference type="PATRIC" id="fig|1110509.7.peg.1992"/>
<dbReference type="OrthoDB" id="117121at2157"/>
<dbReference type="CDD" id="cd01048">
    <property type="entry name" value="Ferritin_like_AB2"/>
    <property type="match status" value="1"/>
</dbReference>
<gene>
    <name evidence="2" type="ordered locus">Mhar_1793</name>
</gene>
<dbReference type="PANTHER" id="PTHR46901">
    <property type="entry name" value="GH04942P"/>
    <property type="match status" value="1"/>
</dbReference>
<dbReference type="RefSeq" id="WP_014587331.1">
    <property type="nucleotide sequence ID" value="NC_017527.1"/>
</dbReference>
<dbReference type="InterPro" id="IPR005018">
    <property type="entry name" value="DOMON_domain"/>
</dbReference>
<dbReference type="SUPFAM" id="SSF47240">
    <property type="entry name" value="Ferritin-like"/>
    <property type="match status" value="1"/>
</dbReference>